<comment type="subcellular location">
    <subcellularLocation>
        <location evidence="1">Cell membrane</location>
        <topology evidence="1">Multi-pass membrane protein</topology>
    </subcellularLocation>
</comment>
<accession>A0A8J4A4F7</accession>
<keyword evidence="4 7" id="KW-1133">Transmembrane helix</keyword>
<dbReference type="PANTHER" id="PTHR30250">
    <property type="entry name" value="PST FAMILY PREDICTED COLANIC ACID TRANSPORTER"/>
    <property type="match status" value="1"/>
</dbReference>
<feature type="transmembrane region" description="Helical" evidence="7">
    <location>
        <begin position="84"/>
        <end position="108"/>
    </location>
</feature>
<keyword evidence="2" id="KW-1003">Cell membrane</keyword>
<evidence type="ECO:0000256" key="7">
    <source>
        <dbReference type="SAM" id="Phobius"/>
    </source>
</evidence>
<evidence type="ECO:0000256" key="6">
    <source>
        <dbReference type="SAM" id="MobiDB-lite"/>
    </source>
</evidence>
<feature type="transmembrane region" description="Helical" evidence="7">
    <location>
        <begin position="391"/>
        <end position="411"/>
    </location>
</feature>
<sequence length="437" mass="44500">MRRLLRAVPAGTLVVGAGLAVLGAASFLHLMAAGHSLDDAQTSSVAVLWSIVFSVGIGLFMPVEQEVARLVAVRSVSGDGVRPVLRTAGVLTGGMLAAVLVLLAVFAGPMAEHLFDGERGMVLALGGAFTGLAAEHLTRGVLSGLGRFGWYGTQLAVDGGLRIVIAGAMWLFGVQSPVAFALVLAVAPAAAVLLTLPPVLRGLQAGTRVTMATLCAGLFLLVASSLLAQVVANIGVINVQLLGTVGDEGVAAALLAALILARIPLFVFASLQASLLPALTRAIAAGDLAGYRHQLVRAVGVVGLLGVGCAVPAIVLGPWLAELMFDAPGGVLTRVDFAWLTFGVLAYMIATVLGQAVVARGWHAGQAVGWLAGTIVLVAVTLGPGDVRIRVELAFAIGSLAVIPVVLPFAWRRGGLPVRTDTPPDPTPTLAAGRPAD</sequence>
<keyword evidence="3 7" id="KW-0812">Transmembrane</keyword>
<evidence type="ECO:0000256" key="4">
    <source>
        <dbReference type="ARBA" id="ARBA00022989"/>
    </source>
</evidence>
<dbReference type="InterPro" id="IPR050833">
    <property type="entry name" value="Poly_Biosynth_Transport"/>
</dbReference>
<feature type="region of interest" description="Disordered" evidence="6">
    <location>
        <begin position="418"/>
        <end position="437"/>
    </location>
</feature>
<keyword evidence="9" id="KW-1185">Reference proteome</keyword>
<dbReference type="PANTHER" id="PTHR30250:SF11">
    <property type="entry name" value="O-ANTIGEN TRANSPORTER-RELATED"/>
    <property type="match status" value="1"/>
</dbReference>
<feature type="transmembrane region" description="Helical" evidence="7">
    <location>
        <begin position="150"/>
        <end position="172"/>
    </location>
</feature>
<evidence type="ECO:0000256" key="3">
    <source>
        <dbReference type="ARBA" id="ARBA00022692"/>
    </source>
</evidence>
<dbReference type="EMBL" id="BOPH01000143">
    <property type="protein sequence ID" value="GIJ74718.1"/>
    <property type="molecule type" value="Genomic_DNA"/>
</dbReference>
<gene>
    <name evidence="8" type="ORF">Voc01_096350</name>
</gene>
<protein>
    <recommendedName>
        <fullName evidence="10">Polysaccharide biosynthesis protein</fullName>
    </recommendedName>
</protein>
<feature type="transmembrane region" description="Helical" evidence="7">
    <location>
        <begin position="12"/>
        <end position="32"/>
    </location>
</feature>
<feature type="transmembrane region" description="Helical" evidence="7">
    <location>
        <begin position="44"/>
        <end position="63"/>
    </location>
</feature>
<feature type="transmembrane region" description="Helical" evidence="7">
    <location>
        <begin position="337"/>
        <end position="358"/>
    </location>
</feature>
<feature type="transmembrane region" description="Helical" evidence="7">
    <location>
        <begin position="295"/>
        <end position="317"/>
    </location>
</feature>
<evidence type="ECO:0000313" key="8">
    <source>
        <dbReference type="EMBL" id="GIJ74718.1"/>
    </source>
</evidence>
<feature type="transmembrane region" description="Helical" evidence="7">
    <location>
        <begin position="178"/>
        <end position="200"/>
    </location>
</feature>
<feature type="transmembrane region" description="Helical" evidence="7">
    <location>
        <begin position="249"/>
        <end position="275"/>
    </location>
</feature>
<evidence type="ECO:0000256" key="1">
    <source>
        <dbReference type="ARBA" id="ARBA00004651"/>
    </source>
</evidence>
<comment type="caution">
    <text evidence="8">The sequence shown here is derived from an EMBL/GenBank/DDBJ whole genome shotgun (WGS) entry which is preliminary data.</text>
</comment>
<evidence type="ECO:0000256" key="5">
    <source>
        <dbReference type="ARBA" id="ARBA00023136"/>
    </source>
</evidence>
<dbReference type="RefSeq" id="WP_203934515.1">
    <property type="nucleotide sequence ID" value="NZ_BOPH01000143.1"/>
</dbReference>
<name>A0A8J4A4F7_9ACTN</name>
<dbReference type="GO" id="GO:0005886">
    <property type="term" value="C:plasma membrane"/>
    <property type="evidence" value="ECO:0007669"/>
    <property type="project" value="UniProtKB-SubCell"/>
</dbReference>
<evidence type="ECO:0000313" key="9">
    <source>
        <dbReference type="Proteomes" id="UP000635606"/>
    </source>
</evidence>
<keyword evidence="5 7" id="KW-0472">Membrane</keyword>
<proteinExistence type="predicted"/>
<evidence type="ECO:0008006" key="10">
    <source>
        <dbReference type="Google" id="ProtNLM"/>
    </source>
</evidence>
<feature type="transmembrane region" description="Helical" evidence="7">
    <location>
        <begin position="212"/>
        <end position="237"/>
    </location>
</feature>
<feature type="transmembrane region" description="Helical" evidence="7">
    <location>
        <begin position="367"/>
        <end position="385"/>
    </location>
</feature>
<dbReference type="Proteomes" id="UP000635606">
    <property type="component" value="Unassembled WGS sequence"/>
</dbReference>
<evidence type="ECO:0000256" key="2">
    <source>
        <dbReference type="ARBA" id="ARBA00022475"/>
    </source>
</evidence>
<dbReference type="AlphaFoldDB" id="A0A8J4A4F7"/>
<organism evidence="8 9">
    <name type="scientific">Virgisporangium ochraceum</name>
    <dbReference type="NCBI Taxonomy" id="65505"/>
    <lineage>
        <taxon>Bacteria</taxon>
        <taxon>Bacillati</taxon>
        <taxon>Actinomycetota</taxon>
        <taxon>Actinomycetes</taxon>
        <taxon>Micromonosporales</taxon>
        <taxon>Micromonosporaceae</taxon>
        <taxon>Virgisporangium</taxon>
    </lineage>
</organism>
<reference evidence="8" key="1">
    <citation type="submission" date="2021-01" db="EMBL/GenBank/DDBJ databases">
        <title>Whole genome shotgun sequence of Virgisporangium ochraceum NBRC 16418.</title>
        <authorList>
            <person name="Komaki H."/>
            <person name="Tamura T."/>
        </authorList>
    </citation>
    <scope>NUCLEOTIDE SEQUENCE</scope>
    <source>
        <strain evidence="8">NBRC 16418</strain>
    </source>
</reference>
<feature type="transmembrane region" description="Helical" evidence="7">
    <location>
        <begin position="120"/>
        <end position="138"/>
    </location>
</feature>